<dbReference type="PROSITE" id="PS51031">
    <property type="entry name" value="BESS"/>
    <property type="match status" value="1"/>
</dbReference>
<sequence>ELAKDTWAKLRCCHRDALRRQKKCFKSGAAAETIKLWKFQKQMSFLLSYMTNRKREANLMDSGDEDSATPMQNNIVDQEVNEVSENNYQESLVLENENDVSIEGNEERDILFKEPQNKKMKKNDIGNLIQQSIINREQRAKARAIERKRLEDSKPLTDPLYHFFLSMYHKVQNLPPASQLRVKNKIFETVSEAEAALLNNLDGQTQSTSTWQFIGDSSSSHESFMSNSSMDTQSCENRSDLRHFYTNFQN</sequence>
<proteinExistence type="predicted"/>
<dbReference type="OrthoDB" id="6629411at2759"/>
<accession>A0A6G0VYB5</accession>
<evidence type="ECO:0000256" key="1">
    <source>
        <dbReference type="PROSITE-ProRule" id="PRU00371"/>
    </source>
</evidence>
<organism evidence="3 4">
    <name type="scientific">Aphis craccivora</name>
    <name type="common">Cowpea aphid</name>
    <dbReference type="NCBI Taxonomy" id="307492"/>
    <lineage>
        <taxon>Eukaryota</taxon>
        <taxon>Metazoa</taxon>
        <taxon>Ecdysozoa</taxon>
        <taxon>Arthropoda</taxon>
        <taxon>Hexapoda</taxon>
        <taxon>Insecta</taxon>
        <taxon>Pterygota</taxon>
        <taxon>Neoptera</taxon>
        <taxon>Paraneoptera</taxon>
        <taxon>Hemiptera</taxon>
        <taxon>Sternorrhyncha</taxon>
        <taxon>Aphidomorpha</taxon>
        <taxon>Aphidoidea</taxon>
        <taxon>Aphididae</taxon>
        <taxon>Aphidini</taxon>
        <taxon>Aphis</taxon>
        <taxon>Aphis</taxon>
    </lineage>
</organism>
<dbReference type="AlphaFoldDB" id="A0A6G0VYB5"/>
<reference evidence="3 4" key="1">
    <citation type="submission" date="2019-08" db="EMBL/GenBank/DDBJ databases">
        <title>Whole genome of Aphis craccivora.</title>
        <authorList>
            <person name="Voronova N.V."/>
            <person name="Shulinski R.S."/>
            <person name="Bandarenka Y.V."/>
            <person name="Zhorov D.G."/>
            <person name="Warner D."/>
        </authorList>
    </citation>
    <scope>NUCLEOTIDE SEQUENCE [LARGE SCALE GENOMIC DNA]</scope>
    <source>
        <strain evidence="3">180601</strain>
        <tissue evidence="3">Whole Body</tissue>
    </source>
</reference>
<feature type="non-terminal residue" evidence="3">
    <location>
        <position position="250"/>
    </location>
</feature>
<comment type="subcellular location">
    <subcellularLocation>
        <location evidence="1">Nucleus</location>
    </subcellularLocation>
</comment>
<feature type="non-terminal residue" evidence="3">
    <location>
        <position position="1"/>
    </location>
</feature>
<dbReference type="InterPro" id="IPR004210">
    <property type="entry name" value="BESS_motif"/>
</dbReference>
<keyword evidence="1" id="KW-0539">Nucleus</keyword>
<evidence type="ECO:0000313" key="3">
    <source>
        <dbReference type="EMBL" id="KAF0711223.1"/>
    </source>
</evidence>
<dbReference type="GO" id="GO:0003677">
    <property type="term" value="F:DNA binding"/>
    <property type="evidence" value="ECO:0007669"/>
    <property type="project" value="InterPro"/>
</dbReference>
<dbReference type="GO" id="GO:0005634">
    <property type="term" value="C:nucleus"/>
    <property type="evidence" value="ECO:0007669"/>
    <property type="project" value="UniProtKB-SubCell"/>
</dbReference>
<dbReference type="Proteomes" id="UP000478052">
    <property type="component" value="Unassembled WGS sequence"/>
</dbReference>
<evidence type="ECO:0000259" key="2">
    <source>
        <dbReference type="PROSITE" id="PS51031"/>
    </source>
</evidence>
<evidence type="ECO:0000313" key="4">
    <source>
        <dbReference type="Proteomes" id="UP000478052"/>
    </source>
</evidence>
<feature type="domain" description="BESS" evidence="2">
    <location>
        <begin position="157"/>
        <end position="196"/>
    </location>
</feature>
<protein>
    <submittedName>
        <fullName evidence="3">BESS domain-containing protein</fullName>
    </submittedName>
</protein>
<dbReference type="Pfam" id="PF02944">
    <property type="entry name" value="BESS"/>
    <property type="match status" value="1"/>
</dbReference>
<name>A0A6G0VYB5_APHCR</name>
<keyword evidence="4" id="KW-1185">Reference proteome</keyword>
<gene>
    <name evidence="3" type="ORF">FWK35_00034396</name>
</gene>
<dbReference type="EMBL" id="VUJU01011347">
    <property type="protein sequence ID" value="KAF0711223.1"/>
    <property type="molecule type" value="Genomic_DNA"/>
</dbReference>
<comment type="caution">
    <text evidence="3">The sequence shown here is derived from an EMBL/GenBank/DDBJ whole genome shotgun (WGS) entry which is preliminary data.</text>
</comment>